<name>A0ABP0M053_9DINO</name>
<proteinExistence type="predicted"/>
<feature type="non-terminal residue" evidence="1">
    <location>
        <position position="1"/>
    </location>
</feature>
<reference evidence="1 2" key="1">
    <citation type="submission" date="2024-02" db="EMBL/GenBank/DDBJ databases">
        <authorList>
            <person name="Chen Y."/>
            <person name="Shah S."/>
            <person name="Dougan E. K."/>
            <person name="Thang M."/>
            <person name="Chan C."/>
        </authorList>
    </citation>
    <scope>NUCLEOTIDE SEQUENCE [LARGE SCALE GENOMIC DNA]</scope>
</reference>
<feature type="non-terminal residue" evidence="1">
    <location>
        <position position="55"/>
    </location>
</feature>
<sequence>DQAAGTPGLEHYAALIAEAWAEWQVHWVAVVGKGWPSGTDDLGVASSGRLRLRRG</sequence>
<evidence type="ECO:0000313" key="2">
    <source>
        <dbReference type="Proteomes" id="UP001642484"/>
    </source>
</evidence>
<keyword evidence="2" id="KW-1185">Reference proteome</keyword>
<accession>A0ABP0M053</accession>
<dbReference type="EMBL" id="CAXAMN010015025">
    <property type="protein sequence ID" value="CAK9044864.1"/>
    <property type="molecule type" value="Genomic_DNA"/>
</dbReference>
<organism evidence="1 2">
    <name type="scientific">Durusdinium trenchii</name>
    <dbReference type="NCBI Taxonomy" id="1381693"/>
    <lineage>
        <taxon>Eukaryota</taxon>
        <taxon>Sar</taxon>
        <taxon>Alveolata</taxon>
        <taxon>Dinophyceae</taxon>
        <taxon>Suessiales</taxon>
        <taxon>Symbiodiniaceae</taxon>
        <taxon>Durusdinium</taxon>
    </lineage>
</organism>
<gene>
    <name evidence="1" type="ORF">CCMP2556_LOCUS23547</name>
</gene>
<evidence type="ECO:0000313" key="1">
    <source>
        <dbReference type="EMBL" id="CAK9044864.1"/>
    </source>
</evidence>
<dbReference type="Proteomes" id="UP001642484">
    <property type="component" value="Unassembled WGS sequence"/>
</dbReference>
<protein>
    <submittedName>
        <fullName evidence="1">Uncharacterized protein</fullName>
    </submittedName>
</protein>
<comment type="caution">
    <text evidence="1">The sequence shown here is derived from an EMBL/GenBank/DDBJ whole genome shotgun (WGS) entry which is preliminary data.</text>
</comment>